<evidence type="ECO:0000259" key="1">
    <source>
        <dbReference type="PROSITE" id="PS50055"/>
    </source>
</evidence>
<dbReference type="EMBL" id="GL378331">
    <property type="protein sequence ID" value="EFJ50289.1"/>
    <property type="molecule type" value="Genomic_DNA"/>
</dbReference>
<dbReference type="InterPro" id="IPR029021">
    <property type="entry name" value="Prot-tyrosine_phosphatase-like"/>
</dbReference>
<evidence type="ECO:0000313" key="3">
    <source>
        <dbReference type="EMBL" id="EFJ50289.1"/>
    </source>
</evidence>
<dbReference type="GO" id="GO:0004725">
    <property type="term" value="F:protein tyrosine phosphatase activity"/>
    <property type="evidence" value="ECO:0007669"/>
    <property type="project" value="InterPro"/>
</dbReference>
<dbReference type="OrthoDB" id="10253954at2759"/>
<dbReference type="InterPro" id="IPR016130">
    <property type="entry name" value="Tyr_Pase_AS"/>
</dbReference>
<dbReference type="PROSITE" id="PS50056">
    <property type="entry name" value="TYR_PHOSPHATASE_2"/>
    <property type="match status" value="1"/>
</dbReference>
<dbReference type="InterPro" id="IPR003595">
    <property type="entry name" value="Tyr_Pase_cat"/>
</dbReference>
<dbReference type="Proteomes" id="UP000001058">
    <property type="component" value="Unassembled WGS sequence"/>
</dbReference>
<feature type="domain" description="Tyrosine-protein phosphatase" evidence="1">
    <location>
        <begin position="1"/>
        <end position="251"/>
    </location>
</feature>
<dbReference type="Pfam" id="PF00102">
    <property type="entry name" value="Y_phosphatase"/>
    <property type="match status" value="1"/>
</dbReference>
<dbReference type="CDD" id="cd00047">
    <property type="entry name" value="PTPc"/>
    <property type="match status" value="1"/>
</dbReference>
<dbReference type="InParanoid" id="D8TPU4"/>
<dbReference type="SMART" id="SM00194">
    <property type="entry name" value="PTPc"/>
    <property type="match status" value="1"/>
</dbReference>
<evidence type="ECO:0000259" key="2">
    <source>
        <dbReference type="PROSITE" id="PS50056"/>
    </source>
</evidence>
<dbReference type="PANTHER" id="PTHR19134">
    <property type="entry name" value="RECEPTOR-TYPE TYROSINE-PROTEIN PHOSPHATASE"/>
    <property type="match status" value="1"/>
</dbReference>
<dbReference type="PROSITE" id="PS00383">
    <property type="entry name" value="TYR_PHOSPHATASE_1"/>
    <property type="match status" value="1"/>
</dbReference>
<dbReference type="PROSITE" id="PS50055">
    <property type="entry name" value="TYR_PHOSPHATASE_PTP"/>
    <property type="match status" value="1"/>
</dbReference>
<accession>D8TPU4</accession>
<dbReference type="InterPro" id="IPR000242">
    <property type="entry name" value="PTP_cat"/>
</dbReference>
<name>D8TPU4_VOLCA</name>
<sequence>RHRYSNVLPYDLNRVILQPSPAPQQGSPDPTYINASHVIHDDAQCGFSVRYIACQGPLPSTEADFWRMCWGERVGAVVMLTNVVERGINKCSTYYPAQPGARLVMAVSSSSLHAGELTYTVLRLSCSGCGGASSRDVTHLQYNAWPDHGTPADASAIRTMCDMVEPVRGAGGAVVVHCSAGIGRTGTFCAIDIMRRRLAYLEACAASRPGNVRADAVQAALDLPELVHSLRRQRSGMVQTIEQYVFCYQAI</sequence>
<proteinExistence type="predicted"/>
<dbReference type="AlphaFoldDB" id="D8TPU4"/>
<protein>
    <recommendedName>
        <fullName evidence="5">Protein tyrosine phosphatase</fullName>
    </recommendedName>
</protein>
<dbReference type="PANTHER" id="PTHR19134:SF449">
    <property type="entry name" value="TYROSINE-PROTEIN PHOSPHATASE 1"/>
    <property type="match status" value="1"/>
</dbReference>
<evidence type="ECO:0008006" key="5">
    <source>
        <dbReference type="Google" id="ProtNLM"/>
    </source>
</evidence>
<dbReference type="Gene3D" id="3.90.190.10">
    <property type="entry name" value="Protein tyrosine phosphatase superfamily"/>
    <property type="match status" value="1"/>
</dbReference>
<dbReference type="STRING" id="3068.D8TPU4"/>
<dbReference type="GeneID" id="9624999"/>
<dbReference type="InterPro" id="IPR000387">
    <property type="entry name" value="Tyr_Pase_dom"/>
</dbReference>
<feature type="non-terminal residue" evidence="3">
    <location>
        <position position="1"/>
    </location>
</feature>
<dbReference type="InterPro" id="IPR050348">
    <property type="entry name" value="Protein-Tyr_Phosphatase"/>
</dbReference>
<gene>
    <name evidence="3" type="ORF">VOLCADRAFT_45223</name>
</gene>
<dbReference type="eggNOG" id="KOG4228">
    <property type="taxonomic scope" value="Eukaryota"/>
</dbReference>
<keyword evidence="4" id="KW-1185">Reference proteome</keyword>
<organism evidence="4">
    <name type="scientific">Volvox carteri f. nagariensis</name>
    <dbReference type="NCBI Taxonomy" id="3068"/>
    <lineage>
        <taxon>Eukaryota</taxon>
        <taxon>Viridiplantae</taxon>
        <taxon>Chlorophyta</taxon>
        <taxon>core chlorophytes</taxon>
        <taxon>Chlorophyceae</taxon>
        <taxon>CS clade</taxon>
        <taxon>Chlamydomonadales</taxon>
        <taxon>Volvocaceae</taxon>
        <taxon>Volvox</taxon>
    </lineage>
</organism>
<dbReference type="PRINTS" id="PR00700">
    <property type="entry name" value="PRTYPHPHTASE"/>
</dbReference>
<dbReference type="SMART" id="SM00404">
    <property type="entry name" value="PTPc_motif"/>
    <property type="match status" value="1"/>
</dbReference>
<dbReference type="KEGG" id="vcn:VOLCADRAFT_45223"/>
<dbReference type="SUPFAM" id="SSF52799">
    <property type="entry name" value="(Phosphotyrosine protein) phosphatases II"/>
    <property type="match status" value="1"/>
</dbReference>
<reference evidence="3 4" key="1">
    <citation type="journal article" date="2010" name="Science">
        <title>Genomic analysis of organismal complexity in the multicellular green alga Volvox carteri.</title>
        <authorList>
            <person name="Prochnik S.E."/>
            <person name="Umen J."/>
            <person name="Nedelcu A.M."/>
            <person name="Hallmann A."/>
            <person name="Miller S.M."/>
            <person name="Nishii I."/>
            <person name="Ferris P."/>
            <person name="Kuo A."/>
            <person name="Mitros T."/>
            <person name="Fritz-Laylin L.K."/>
            <person name="Hellsten U."/>
            <person name="Chapman J."/>
            <person name="Simakov O."/>
            <person name="Rensing S.A."/>
            <person name="Terry A."/>
            <person name="Pangilinan J."/>
            <person name="Kapitonov V."/>
            <person name="Jurka J."/>
            <person name="Salamov A."/>
            <person name="Shapiro H."/>
            <person name="Schmutz J."/>
            <person name="Grimwood J."/>
            <person name="Lindquist E."/>
            <person name="Lucas S."/>
            <person name="Grigoriev I.V."/>
            <person name="Schmitt R."/>
            <person name="Kirk D."/>
            <person name="Rokhsar D.S."/>
        </authorList>
    </citation>
    <scope>NUCLEOTIDE SEQUENCE [LARGE SCALE GENOMIC DNA]</scope>
    <source>
        <strain evidence="4">f. Nagariensis / Eve</strain>
    </source>
</reference>
<evidence type="ECO:0000313" key="4">
    <source>
        <dbReference type="Proteomes" id="UP000001058"/>
    </source>
</evidence>
<feature type="domain" description="Tyrosine specific protein phosphatases" evidence="2">
    <location>
        <begin position="158"/>
        <end position="245"/>
    </location>
</feature>
<feature type="non-terminal residue" evidence="3">
    <location>
        <position position="251"/>
    </location>
</feature>
<dbReference type="RefSeq" id="XP_002948414.1">
    <property type="nucleotide sequence ID" value="XM_002948368.1"/>
</dbReference>